<keyword evidence="3" id="KW-1185">Reference proteome</keyword>
<reference evidence="2 3" key="1">
    <citation type="submission" date="2015-09" db="EMBL/GenBank/DDBJ databases">
        <authorList>
            <person name="Jackson K.R."/>
            <person name="Lunt B.L."/>
            <person name="Fisher J.N.B."/>
            <person name="Gardner A.V."/>
            <person name="Bailey M.E."/>
            <person name="Deus L.M."/>
            <person name="Earl A.S."/>
            <person name="Gibby P.D."/>
            <person name="Hartmann K.A."/>
            <person name="Liu J.E."/>
            <person name="Manci A.M."/>
            <person name="Nielsen D.A."/>
            <person name="Solomon M.B."/>
            <person name="Breakwell D.P."/>
            <person name="Burnett S.H."/>
            <person name="Grose J.H."/>
        </authorList>
    </citation>
    <scope>NUCLEOTIDE SEQUENCE [LARGE SCALE GENOMIC DNA]</scope>
    <source>
        <strain evidence="2 3">CECT 7799</strain>
    </source>
</reference>
<evidence type="ECO:0000256" key="1">
    <source>
        <dbReference type="SAM" id="MobiDB-lite"/>
    </source>
</evidence>
<sequence>MLDSRSAAFAERITEADRLDALFAAVTAGSTDAPPTISHPSMQQPEGVH</sequence>
<feature type="region of interest" description="Disordered" evidence="1">
    <location>
        <begin position="30"/>
        <end position="49"/>
    </location>
</feature>
<dbReference type="RefSeq" id="WP_186201884.1">
    <property type="nucleotide sequence ID" value="NZ_CYPR01000107.1"/>
</dbReference>
<proteinExistence type="predicted"/>
<feature type="compositionally biased region" description="Polar residues" evidence="1">
    <location>
        <begin position="38"/>
        <end position="49"/>
    </location>
</feature>
<name>A0A0M7BAT4_9RHOB</name>
<dbReference type="EMBL" id="CYPR01000107">
    <property type="protein sequence ID" value="CUH39033.1"/>
    <property type="molecule type" value="Genomic_DNA"/>
</dbReference>
<evidence type="ECO:0000313" key="3">
    <source>
        <dbReference type="Proteomes" id="UP000049455"/>
    </source>
</evidence>
<organism evidence="2 3">
    <name type="scientific">Jannaschia seosinensis</name>
    <dbReference type="NCBI Taxonomy" id="313367"/>
    <lineage>
        <taxon>Bacteria</taxon>
        <taxon>Pseudomonadati</taxon>
        <taxon>Pseudomonadota</taxon>
        <taxon>Alphaproteobacteria</taxon>
        <taxon>Rhodobacterales</taxon>
        <taxon>Roseobacteraceae</taxon>
        <taxon>Jannaschia</taxon>
    </lineage>
</organism>
<gene>
    <name evidence="2" type="ORF">JSE7799_01752</name>
</gene>
<protein>
    <submittedName>
        <fullName evidence="2">Uncharacterized protein</fullName>
    </submittedName>
</protein>
<dbReference type="AlphaFoldDB" id="A0A0M7BAT4"/>
<accession>A0A0M7BAT4</accession>
<evidence type="ECO:0000313" key="2">
    <source>
        <dbReference type="EMBL" id="CUH39033.1"/>
    </source>
</evidence>
<dbReference type="Proteomes" id="UP000049455">
    <property type="component" value="Unassembled WGS sequence"/>
</dbReference>